<reference evidence="1 2" key="1">
    <citation type="submission" date="2014-07" db="EMBL/GenBank/DDBJ databases">
        <title>Draft genome sequence of Thalassospira profundimaris R8-17.</title>
        <authorList>
            <person name="Lai Q."/>
            <person name="Shao Z."/>
        </authorList>
    </citation>
    <scope>NUCLEOTIDE SEQUENCE [LARGE SCALE GENOMIC DNA]</scope>
    <source>
        <strain evidence="1 2">R8-17</strain>
    </source>
</reference>
<gene>
    <name evidence="1" type="ORF">TH6_03120</name>
</gene>
<dbReference type="EMBL" id="JPWB01000001">
    <property type="protein sequence ID" value="RCK25611.1"/>
    <property type="molecule type" value="Genomic_DNA"/>
</dbReference>
<name>A0A367VMF0_9PROT</name>
<dbReference type="AlphaFoldDB" id="A0A367VMF0"/>
<organism evidence="1 2">
    <name type="scientific">Thalassospira profundimaris</name>
    <dbReference type="NCBI Taxonomy" id="502049"/>
    <lineage>
        <taxon>Bacteria</taxon>
        <taxon>Pseudomonadati</taxon>
        <taxon>Pseudomonadota</taxon>
        <taxon>Alphaproteobacteria</taxon>
        <taxon>Rhodospirillales</taxon>
        <taxon>Thalassospiraceae</taxon>
        <taxon>Thalassospira</taxon>
    </lineage>
</organism>
<comment type="caution">
    <text evidence="1">The sequence shown here is derived from an EMBL/GenBank/DDBJ whole genome shotgun (WGS) entry which is preliminary data.</text>
</comment>
<protein>
    <submittedName>
        <fullName evidence="1">Uncharacterized protein</fullName>
    </submittedName>
</protein>
<evidence type="ECO:0000313" key="2">
    <source>
        <dbReference type="Proteomes" id="UP000253061"/>
    </source>
</evidence>
<accession>A0A367VMF0</accession>
<sequence length="89" mass="10785">MREKRTKQLIYGNFISLHLHREISQNSKCLINAQKKITFIFQCLYFNHLWHSHWSLAKQEGKNIRYFSNAYQIFFQSIIFGMPLECREA</sequence>
<proteinExistence type="predicted"/>
<dbReference type="Proteomes" id="UP000253061">
    <property type="component" value="Unassembled WGS sequence"/>
</dbReference>
<evidence type="ECO:0000313" key="1">
    <source>
        <dbReference type="EMBL" id="RCK25611.1"/>
    </source>
</evidence>